<comment type="caution">
    <text evidence="14">The sequence shown here is derived from an EMBL/GenBank/DDBJ whole genome shotgun (WGS) entry which is preliminary data.</text>
</comment>
<dbReference type="PANTHER" id="PTHR23289">
    <property type="entry name" value="CYTOCHROME C OXIDASE ASSEMBLY PROTEIN COX15"/>
    <property type="match status" value="1"/>
</dbReference>
<evidence type="ECO:0000256" key="6">
    <source>
        <dbReference type="ARBA" id="ARBA00023002"/>
    </source>
</evidence>
<organism evidence="14 15">
    <name type="scientific">Linderina pennispora</name>
    <dbReference type="NCBI Taxonomy" id="61395"/>
    <lineage>
        <taxon>Eukaryota</taxon>
        <taxon>Fungi</taxon>
        <taxon>Fungi incertae sedis</taxon>
        <taxon>Zoopagomycota</taxon>
        <taxon>Kickxellomycotina</taxon>
        <taxon>Kickxellomycetes</taxon>
        <taxon>Kickxellales</taxon>
        <taxon>Kickxellaceae</taxon>
        <taxon>Linderina</taxon>
    </lineage>
</organism>
<dbReference type="PROSITE" id="PS50181">
    <property type="entry name" value="FBOX"/>
    <property type="match status" value="1"/>
</dbReference>
<feature type="transmembrane region" description="Helical" evidence="12">
    <location>
        <begin position="659"/>
        <end position="677"/>
    </location>
</feature>
<comment type="catalytic activity">
    <reaction evidence="11">
        <text>Fe(II)-heme o + 2 A + H2O = Fe(II)-heme a + 2 AH2</text>
        <dbReference type="Rhea" id="RHEA:63388"/>
        <dbReference type="ChEBI" id="CHEBI:13193"/>
        <dbReference type="ChEBI" id="CHEBI:15377"/>
        <dbReference type="ChEBI" id="CHEBI:17499"/>
        <dbReference type="ChEBI" id="CHEBI:60530"/>
        <dbReference type="ChEBI" id="CHEBI:61715"/>
        <dbReference type="EC" id="1.17.99.9"/>
    </reaction>
    <physiologicalReaction direction="left-to-right" evidence="11">
        <dbReference type="Rhea" id="RHEA:63389"/>
    </physiologicalReaction>
</comment>
<feature type="domain" description="F-box" evidence="13">
    <location>
        <begin position="1"/>
        <end position="49"/>
    </location>
</feature>
<evidence type="ECO:0000256" key="3">
    <source>
        <dbReference type="ARBA" id="ARBA00022692"/>
    </source>
</evidence>
<dbReference type="InterPro" id="IPR003780">
    <property type="entry name" value="COX15/CtaA_fam"/>
</dbReference>
<evidence type="ECO:0000256" key="8">
    <source>
        <dbReference type="ARBA" id="ARBA00023133"/>
    </source>
</evidence>
<gene>
    <name evidence="14" type="ORF">DL89DRAFT_320736</name>
</gene>
<dbReference type="PANTHER" id="PTHR23289:SF2">
    <property type="entry name" value="CYTOCHROME C OXIDASE ASSEMBLY PROTEIN COX15 HOMOLOG"/>
    <property type="match status" value="1"/>
</dbReference>
<feature type="transmembrane region" description="Helical" evidence="12">
    <location>
        <begin position="797"/>
        <end position="822"/>
    </location>
</feature>
<keyword evidence="7" id="KW-0408">Iron</keyword>
<dbReference type="EMBL" id="MCFD01000002">
    <property type="protein sequence ID" value="ORX73039.1"/>
    <property type="molecule type" value="Genomic_DNA"/>
</dbReference>
<evidence type="ECO:0000313" key="15">
    <source>
        <dbReference type="Proteomes" id="UP000193922"/>
    </source>
</evidence>
<proteinExistence type="predicted"/>
<dbReference type="Pfam" id="PF02628">
    <property type="entry name" value="COX15-CtaA"/>
    <property type="match status" value="1"/>
</dbReference>
<dbReference type="AlphaFoldDB" id="A0A1Y1WHN8"/>
<feature type="transmembrane region" description="Helical" evidence="12">
    <location>
        <begin position="683"/>
        <end position="703"/>
    </location>
</feature>
<dbReference type="GO" id="GO:0016653">
    <property type="term" value="F:oxidoreductase activity, acting on NAD(P)H, heme protein as acceptor"/>
    <property type="evidence" value="ECO:0007669"/>
    <property type="project" value="TreeGrafter"/>
</dbReference>
<keyword evidence="4" id="KW-0479">Metal-binding</keyword>
<keyword evidence="5 12" id="KW-1133">Transmembrane helix</keyword>
<dbReference type="GO" id="GO:0006784">
    <property type="term" value="P:heme A biosynthetic process"/>
    <property type="evidence" value="ECO:0007669"/>
    <property type="project" value="InterPro"/>
</dbReference>
<comment type="pathway">
    <text evidence="10">Porphyrin-containing compound metabolism; heme A biosynthesis; heme A from heme O: step 1/1.</text>
</comment>
<name>A0A1Y1WHN8_9FUNG</name>
<dbReference type="RefSeq" id="XP_040746379.1">
    <property type="nucleotide sequence ID" value="XM_040891230.1"/>
</dbReference>
<dbReference type="STRING" id="61395.A0A1Y1WHN8"/>
<keyword evidence="6" id="KW-0560">Oxidoreductase</keyword>
<dbReference type="CDD" id="cd09917">
    <property type="entry name" value="F-box_SF"/>
    <property type="match status" value="1"/>
</dbReference>
<evidence type="ECO:0000256" key="9">
    <source>
        <dbReference type="ARBA" id="ARBA00023136"/>
    </source>
</evidence>
<sequence length="868" mass="96050">MIDRLPDSVIVQILQYLRSWDYAQDDLRTLSQVSRRLRPLALARVWEYFAITDIVISGRFSQFQAIQPYLSRLLIADDSEITDLQWLTAVDKLSQMSWSHIKMFSVEFTGLHRESLECTERILDFLHGQLWAATEIWVGLADDHALMQRFFAQPYVHVNELRIIGKLGDGVPVQTGMPQIALPQYGALSVVYLDGPAAQITSVAELVRRSSQTLTDLNIGEYSVGLADTLGIRPPYAVEYPQLTRLAISNSDDKSADLIDGHAFPRLQSLYFSESVYPSNSGHNTVSEFAGARLTSGTWGSLQYLAVDGLSQGDVAGLGQRIPGLLALSVGALGSDVGLADSDVPAPPLDLHATGQIISTCANLRDLRIEVPEAYEDMYNNNHDAGFPAAPRPFAPSVQIINEPQYELLHLALNTYALTFDQLTQLLACLPNLASFEGNKPHRLAQLSIAHSTLPKYKHTFKSNLLKFLAQFAELRTLEVYGELEIAGLEMALQHVLPKCQVGVFPLIPSWLLDYMEESDEGGGVCRRLFGRRLYSGAADPLIAKIDPSRVSSAATGNWLLFTSGLLVRTRDATLVAPSVLTFRIPRSEEQWTKKYLEYAQTGNFRTQHAQISMDEFKQKYWAVMISRSLTMCLAAGYFVPLVFLLRGRHVARKEYGRIAANGTLVLGYAAASAQLGQVTLGYFLFSDMLIYGLGVLRTRRLLSGQLLRSSHFRQVFERPEHGIVCAGMAGVFMASTNAGQFYPDWPLTGQNALSWDDLIASGLRVWENPAAGTGVLAVATWIKFMRLRQVLPGSAMVFVHAMLGMTVAQIALGVTALWTTVHPHVSLVHETNSYLLLAATILVMNSTKRLPPNQHLSKLIKSLSLPK</sequence>
<dbReference type="OrthoDB" id="5582394at2759"/>
<feature type="transmembrane region" description="Helical" evidence="12">
    <location>
        <begin position="621"/>
        <end position="647"/>
    </location>
</feature>
<dbReference type="InterPro" id="IPR023754">
    <property type="entry name" value="HemeA_Synthase_type2"/>
</dbReference>
<evidence type="ECO:0000256" key="2">
    <source>
        <dbReference type="ARBA" id="ARBA00004141"/>
    </source>
</evidence>
<dbReference type="Pfam" id="PF12937">
    <property type="entry name" value="F-box-like"/>
    <property type="match status" value="1"/>
</dbReference>
<evidence type="ECO:0000256" key="5">
    <source>
        <dbReference type="ARBA" id="ARBA00022989"/>
    </source>
</evidence>
<reference evidence="14 15" key="1">
    <citation type="submission" date="2016-07" db="EMBL/GenBank/DDBJ databases">
        <title>Pervasive Adenine N6-methylation of Active Genes in Fungi.</title>
        <authorList>
            <consortium name="DOE Joint Genome Institute"/>
            <person name="Mondo S.J."/>
            <person name="Dannebaum R.O."/>
            <person name="Kuo R.C."/>
            <person name="Labutti K."/>
            <person name="Haridas S."/>
            <person name="Kuo A."/>
            <person name="Salamov A."/>
            <person name="Ahrendt S.R."/>
            <person name="Lipzen A."/>
            <person name="Sullivan W."/>
            <person name="Andreopoulos W.B."/>
            <person name="Clum A."/>
            <person name="Lindquist E."/>
            <person name="Daum C."/>
            <person name="Ramamoorthy G.K."/>
            <person name="Gryganskyi A."/>
            <person name="Culley D."/>
            <person name="Magnuson J.K."/>
            <person name="James T.Y."/>
            <person name="O'Malley M.A."/>
            <person name="Stajich J.E."/>
            <person name="Spatafora J.W."/>
            <person name="Visel A."/>
            <person name="Grigoriev I.V."/>
        </authorList>
    </citation>
    <scope>NUCLEOTIDE SEQUENCE [LARGE SCALE GENOMIC DNA]</scope>
    <source>
        <strain evidence="14 15">ATCC 12442</strain>
    </source>
</reference>
<dbReference type="GO" id="GO:0005743">
    <property type="term" value="C:mitochondrial inner membrane"/>
    <property type="evidence" value="ECO:0007669"/>
    <property type="project" value="TreeGrafter"/>
</dbReference>
<comment type="subcellular location">
    <subcellularLocation>
        <location evidence="2">Membrane</location>
        <topology evidence="2">Multi-pass membrane protein</topology>
    </subcellularLocation>
</comment>
<dbReference type="InterPro" id="IPR001810">
    <property type="entry name" value="F-box_dom"/>
</dbReference>
<evidence type="ECO:0000256" key="1">
    <source>
        <dbReference type="ARBA" id="ARBA00001970"/>
    </source>
</evidence>
<evidence type="ECO:0000259" key="13">
    <source>
        <dbReference type="PROSITE" id="PS50181"/>
    </source>
</evidence>
<protein>
    <recommendedName>
        <fullName evidence="13">F-box domain-containing protein</fullName>
    </recommendedName>
</protein>
<evidence type="ECO:0000256" key="12">
    <source>
        <dbReference type="SAM" id="Phobius"/>
    </source>
</evidence>
<dbReference type="GeneID" id="63807878"/>
<keyword evidence="15" id="KW-1185">Reference proteome</keyword>
<evidence type="ECO:0000256" key="7">
    <source>
        <dbReference type="ARBA" id="ARBA00023004"/>
    </source>
</evidence>
<keyword evidence="8" id="KW-0350">Heme biosynthesis</keyword>
<dbReference type="GO" id="GO:0046872">
    <property type="term" value="F:metal ion binding"/>
    <property type="evidence" value="ECO:0007669"/>
    <property type="project" value="UniProtKB-KW"/>
</dbReference>
<keyword evidence="3 12" id="KW-0812">Transmembrane</keyword>
<dbReference type="GO" id="GO:0120547">
    <property type="term" value="F:heme A synthase activity"/>
    <property type="evidence" value="ECO:0007669"/>
    <property type="project" value="UniProtKB-EC"/>
</dbReference>
<accession>A0A1Y1WHN8</accession>
<evidence type="ECO:0000256" key="4">
    <source>
        <dbReference type="ARBA" id="ARBA00022723"/>
    </source>
</evidence>
<dbReference type="Proteomes" id="UP000193922">
    <property type="component" value="Unassembled WGS sequence"/>
</dbReference>
<evidence type="ECO:0000256" key="11">
    <source>
        <dbReference type="ARBA" id="ARBA00048044"/>
    </source>
</evidence>
<keyword evidence="9 12" id="KW-0472">Membrane</keyword>
<evidence type="ECO:0000256" key="10">
    <source>
        <dbReference type="ARBA" id="ARBA00044501"/>
    </source>
</evidence>
<evidence type="ECO:0000313" key="14">
    <source>
        <dbReference type="EMBL" id="ORX73039.1"/>
    </source>
</evidence>
<comment type="cofactor">
    <cofactor evidence="1">
        <name>heme b</name>
        <dbReference type="ChEBI" id="CHEBI:60344"/>
    </cofactor>
</comment>